<feature type="domain" description="Glycosyltransferase 2-like" evidence="1">
    <location>
        <begin position="5"/>
        <end position="146"/>
    </location>
</feature>
<dbReference type="CDD" id="cd00761">
    <property type="entry name" value="Glyco_tranf_GTA_type"/>
    <property type="match status" value="1"/>
</dbReference>
<sequence>MVKLSLIIPGKDAAPFLPHLFSSILLQTKQHPLQPEPMDRRDLEIIVINDGSTDDTPAVLDEVSQQFEHFQVITNQQAKGPSHGRNQGIAAAQGEYIEFVDADDWLSPNMLRTLFDAIRHLGVDFVRTDTTHVQGSSRTLRRAPMSLRNMPLNPRVGILPAETSTMVDYPYPVAGIYDRRMVDAGIMQFPEQLITAEDRVWTWQHYLNARSFAVVDSGGYCYRRGVATSLTQIFDERQLQFTEAYALIFAMLEDDPEGKVFFPKAVRTWLAMLHHHSDRYSKALKAMDSDPDAPKIDPHVIDGLTERGREVSQRIPFDILLEQFEVSSRARKLAINTFMPETILKKAPL</sequence>
<dbReference type="InterPro" id="IPR001173">
    <property type="entry name" value="Glyco_trans_2-like"/>
</dbReference>
<dbReference type="GO" id="GO:0016740">
    <property type="term" value="F:transferase activity"/>
    <property type="evidence" value="ECO:0007669"/>
    <property type="project" value="UniProtKB-KW"/>
</dbReference>
<accession>A0A2I1IFF5</accession>
<keyword evidence="2" id="KW-0808">Transferase</keyword>
<organism evidence="2 3">
    <name type="scientific">Brevibacterium ravenspurgense</name>
    <dbReference type="NCBI Taxonomy" id="479117"/>
    <lineage>
        <taxon>Bacteria</taxon>
        <taxon>Bacillati</taxon>
        <taxon>Actinomycetota</taxon>
        <taxon>Actinomycetes</taxon>
        <taxon>Micrococcales</taxon>
        <taxon>Brevibacteriaceae</taxon>
        <taxon>Brevibacterium</taxon>
    </lineage>
</organism>
<protein>
    <submittedName>
        <fullName evidence="2">Glycosyltransferase family 2 protein</fullName>
    </submittedName>
</protein>
<name>A0A2I1IFF5_9MICO</name>
<dbReference type="RefSeq" id="WP_101672797.1">
    <property type="nucleotide sequence ID" value="NZ_PKGO01000008.1"/>
</dbReference>
<dbReference type="SUPFAM" id="SSF53448">
    <property type="entry name" value="Nucleotide-diphospho-sugar transferases"/>
    <property type="match status" value="1"/>
</dbReference>
<evidence type="ECO:0000313" key="3">
    <source>
        <dbReference type="Proteomes" id="UP000242755"/>
    </source>
</evidence>
<dbReference type="InterPro" id="IPR050834">
    <property type="entry name" value="Glycosyltransf_2"/>
</dbReference>
<dbReference type="AlphaFoldDB" id="A0A2I1IFF5"/>
<dbReference type="STRING" id="1176165.GCA_001584405_01656"/>
<dbReference type="PANTHER" id="PTHR43685:SF2">
    <property type="entry name" value="GLYCOSYLTRANSFERASE 2-LIKE DOMAIN-CONTAINING PROTEIN"/>
    <property type="match status" value="1"/>
</dbReference>
<dbReference type="Pfam" id="PF00535">
    <property type="entry name" value="Glycos_transf_2"/>
    <property type="match status" value="1"/>
</dbReference>
<gene>
    <name evidence="2" type="ORF">CYJ40_08780</name>
</gene>
<comment type="caution">
    <text evidence="2">The sequence shown here is derived from an EMBL/GenBank/DDBJ whole genome shotgun (WGS) entry which is preliminary data.</text>
</comment>
<dbReference type="PANTHER" id="PTHR43685">
    <property type="entry name" value="GLYCOSYLTRANSFERASE"/>
    <property type="match status" value="1"/>
</dbReference>
<reference evidence="2 3" key="1">
    <citation type="submission" date="2017-12" db="EMBL/GenBank/DDBJ databases">
        <title>Phylogenetic diversity of female urinary microbiome.</title>
        <authorList>
            <person name="Thomas-White K."/>
            <person name="Wolfe A.J."/>
        </authorList>
    </citation>
    <scope>NUCLEOTIDE SEQUENCE [LARGE SCALE GENOMIC DNA]</scope>
    <source>
        <strain evidence="2 3">UMB0426</strain>
    </source>
</reference>
<dbReference type="Gene3D" id="3.90.550.10">
    <property type="entry name" value="Spore Coat Polysaccharide Biosynthesis Protein SpsA, Chain A"/>
    <property type="match status" value="1"/>
</dbReference>
<dbReference type="Proteomes" id="UP000242755">
    <property type="component" value="Unassembled WGS sequence"/>
</dbReference>
<evidence type="ECO:0000259" key="1">
    <source>
        <dbReference type="Pfam" id="PF00535"/>
    </source>
</evidence>
<dbReference type="EMBL" id="PKGO01000008">
    <property type="protein sequence ID" value="PKY69866.1"/>
    <property type="molecule type" value="Genomic_DNA"/>
</dbReference>
<dbReference type="InterPro" id="IPR029044">
    <property type="entry name" value="Nucleotide-diphossugar_trans"/>
</dbReference>
<evidence type="ECO:0000313" key="2">
    <source>
        <dbReference type="EMBL" id="PKY69866.1"/>
    </source>
</evidence>
<proteinExistence type="predicted"/>